<evidence type="ECO:0000313" key="4">
    <source>
        <dbReference type="Proteomes" id="UP000027222"/>
    </source>
</evidence>
<proteinExistence type="predicted"/>
<organism evidence="3 4">
    <name type="scientific">Galerina marginata (strain CBS 339.88)</name>
    <dbReference type="NCBI Taxonomy" id="685588"/>
    <lineage>
        <taxon>Eukaryota</taxon>
        <taxon>Fungi</taxon>
        <taxon>Dikarya</taxon>
        <taxon>Basidiomycota</taxon>
        <taxon>Agaricomycotina</taxon>
        <taxon>Agaricomycetes</taxon>
        <taxon>Agaricomycetidae</taxon>
        <taxon>Agaricales</taxon>
        <taxon>Agaricineae</taxon>
        <taxon>Strophariaceae</taxon>
        <taxon>Galerina</taxon>
    </lineage>
</organism>
<keyword evidence="4" id="KW-1185">Reference proteome</keyword>
<protein>
    <submittedName>
        <fullName evidence="3">Uncharacterized protein</fullName>
    </submittedName>
</protein>
<dbReference type="AlphaFoldDB" id="A0A067SR74"/>
<name>A0A067SR74_GALM3</name>
<keyword evidence="2" id="KW-0812">Transmembrane</keyword>
<feature type="transmembrane region" description="Helical" evidence="2">
    <location>
        <begin position="129"/>
        <end position="151"/>
    </location>
</feature>
<evidence type="ECO:0000256" key="2">
    <source>
        <dbReference type="SAM" id="Phobius"/>
    </source>
</evidence>
<feature type="transmembrane region" description="Helical" evidence="2">
    <location>
        <begin position="46"/>
        <end position="66"/>
    </location>
</feature>
<feature type="transmembrane region" description="Helical" evidence="2">
    <location>
        <begin position="102"/>
        <end position="123"/>
    </location>
</feature>
<dbReference type="OrthoDB" id="3346544at2759"/>
<keyword evidence="2" id="KW-1133">Transmembrane helix</keyword>
<reference evidence="4" key="1">
    <citation type="journal article" date="2014" name="Proc. Natl. Acad. Sci. U.S.A.">
        <title>Extensive sampling of basidiomycete genomes demonstrates inadequacy of the white-rot/brown-rot paradigm for wood decay fungi.</title>
        <authorList>
            <person name="Riley R."/>
            <person name="Salamov A.A."/>
            <person name="Brown D.W."/>
            <person name="Nagy L.G."/>
            <person name="Floudas D."/>
            <person name="Held B.W."/>
            <person name="Levasseur A."/>
            <person name="Lombard V."/>
            <person name="Morin E."/>
            <person name="Otillar R."/>
            <person name="Lindquist E.A."/>
            <person name="Sun H."/>
            <person name="LaButti K.M."/>
            <person name="Schmutz J."/>
            <person name="Jabbour D."/>
            <person name="Luo H."/>
            <person name="Baker S.E."/>
            <person name="Pisabarro A.G."/>
            <person name="Walton J.D."/>
            <person name="Blanchette R.A."/>
            <person name="Henrissat B."/>
            <person name="Martin F."/>
            <person name="Cullen D."/>
            <person name="Hibbett D.S."/>
            <person name="Grigoriev I.V."/>
        </authorList>
    </citation>
    <scope>NUCLEOTIDE SEQUENCE [LARGE SCALE GENOMIC DNA]</scope>
    <source>
        <strain evidence="4">CBS 339.88</strain>
    </source>
</reference>
<dbReference type="Proteomes" id="UP000027222">
    <property type="component" value="Unassembled WGS sequence"/>
</dbReference>
<feature type="transmembrane region" description="Helical" evidence="2">
    <location>
        <begin position="12"/>
        <end position="34"/>
    </location>
</feature>
<gene>
    <name evidence="3" type="ORF">GALMADRAFT_255064</name>
</gene>
<feature type="transmembrane region" description="Helical" evidence="2">
    <location>
        <begin position="242"/>
        <end position="263"/>
    </location>
</feature>
<feature type="region of interest" description="Disordered" evidence="1">
    <location>
        <begin position="306"/>
        <end position="325"/>
    </location>
</feature>
<dbReference type="EMBL" id="KL142398">
    <property type="protein sequence ID" value="KDR70199.1"/>
    <property type="molecule type" value="Genomic_DNA"/>
</dbReference>
<sequence>MAIQTDLAYTIAIWVEVFLHGIYTCLFVSALTVMSKRRSSSSATSTAWVFLSTIILMYMVSTFHAILGLYRFIRAFILLVEPQGALYYFFDFRRWDNHANNILLCLMTWLGDALVIYRCYFVWNSNLWVIMLPTLLLLCAIGINSFIIFWFMHPFNVDPIIGFAALDSIYPMAFAQNVITTSLIALKIWKQYRASSASGVVDRSSRLSLIQILRIVVESAMIYTLQIFVLIILYFRFDPSQIIVQSAIIPSIGIVFVLIAVRIHTRGSSSEMGSLPAWLEDTDNDIDLSRAASSPGVGVTFNVAEGKMDKDDDSGAFASSSQKDH</sequence>
<keyword evidence="2" id="KW-0472">Membrane</keyword>
<accession>A0A067SR74</accession>
<evidence type="ECO:0000256" key="1">
    <source>
        <dbReference type="SAM" id="MobiDB-lite"/>
    </source>
</evidence>
<feature type="transmembrane region" description="Helical" evidence="2">
    <location>
        <begin position="212"/>
        <end position="236"/>
    </location>
</feature>
<evidence type="ECO:0000313" key="3">
    <source>
        <dbReference type="EMBL" id="KDR70199.1"/>
    </source>
</evidence>
<dbReference type="HOGENOM" id="CLU_044614_1_2_1"/>